<dbReference type="EMBL" id="MNAD01001309">
    <property type="protein sequence ID" value="OJT06409.1"/>
    <property type="molecule type" value="Genomic_DNA"/>
</dbReference>
<comment type="caution">
    <text evidence="1">The sequence shown here is derived from an EMBL/GenBank/DDBJ whole genome shotgun (WGS) entry which is preliminary data.</text>
</comment>
<accession>A0A1M2VFM9</accession>
<keyword evidence="2" id="KW-1185">Reference proteome</keyword>
<evidence type="ECO:0000313" key="2">
    <source>
        <dbReference type="Proteomes" id="UP000184267"/>
    </source>
</evidence>
<proteinExistence type="predicted"/>
<dbReference type="AlphaFoldDB" id="A0A1M2VFM9"/>
<organism evidence="1 2">
    <name type="scientific">Trametes pubescens</name>
    <name type="common">White-rot fungus</name>
    <dbReference type="NCBI Taxonomy" id="154538"/>
    <lineage>
        <taxon>Eukaryota</taxon>
        <taxon>Fungi</taxon>
        <taxon>Dikarya</taxon>
        <taxon>Basidiomycota</taxon>
        <taxon>Agaricomycotina</taxon>
        <taxon>Agaricomycetes</taxon>
        <taxon>Polyporales</taxon>
        <taxon>Polyporaceae</taxon>
        <taxon>Trametes</taxon>
    </lineage>
</organism>
<sequence>MPTDPGSTTREVRSLSHADNFVHLKTHYVERALHSATAVKSLCCPAHKKLVPGNTLVDHVAQEHLHARYRCPYLNKEGVFCTEIFKKPGYTNGHMLRVHDTPNWSS</sequence>
<gene>
    <name evidence="1" type="ORF">TRAPUB_2684</name>
</gene>
<name>A0A1M2VFM9_TRAPU</name>
<dbReference type="Proteomes" id="UP000184267">
    <property type="component" value="Unassembled WGS sequence"/>
</dbReference>
<protein>
    <submittedName>
        <fullName evidence="1">Uncharacterized protein</fullName>
    </submittedName>
</protein>
<evidence type="ECO:0000313" key="1">
    <source>
        <dbReference type="EMBL" id="OJT06409.1"/>
    </source>
</evidence>
<reference evidence="1 2" key="1">
    <citation type="submission" date="2016-10" db="EMBL/GenBank/DDBJ databases">
        <title>Genome sequence of the basidiomycete white-rot fungus Trametes pubescens.</title>
        <authorList>
            <person name="Makela M.R."/>
            <person name="Granchi Z."/>
            <person name="Peng M."/>
            <person name="De Vries R.P."/>
            <person name="Grigoriev I."/>
            <person name="Riley R."/>
            <person name="Hilden K."/>
        </authorList>
    </citation>
    <scope>NUCLEOTIDE SEQUENCE [LARGE SCALE GENOMIC DNA]</scope>
    <source>
        <strain evidence="1 2">FBCC735</strain>
    </source>
</reference>